<dbReference type="Pfam" id="PF13426">
    <property type="entry name" value="PAS_9"/>
    <property type="match status" value="1"/>
</dbReference>
<keyword evidence="5 9" id="KW-0418">Kinase</keyword>
<reference evidence="9 10" key="1">
    <citation type="submission" date="2020-08" db="EMBL/GenBank/DDBJ databases">
        <title>Novel species isolated from subtropical streams in China.</title>
        <authorList>
            <person name="Lu H."/>
        </authorList>
    </citation>
    <scope>NUCLEOTIDE SEQUENCE [LARGE SCALE GENOMIC DNA]</scope>
    <source>
        <strain evidence="9 10">CY18W</strain>
    </source>
</reference>
<feature type="domain" description="Histidine kinase" evidence="7">
    <location>
        <begin position="410"/>
        <end position="629"/>
    </location>
</feature>
<evidence type="ECO:0000256" key="1">
    <source>
        <dbReference type="ARBA" id="ARBA00000085"/>
    </source>
</evidence>
<dbReference type="SMART" id="SM00091">
    <property type="entry name" value="PAS"/>
    <property type="match status" value="3"/>
</dbReference>
<dbReference type="InterPro" id="IPR005467">
    <property type="entry name" value="His_kinase_dom"/>
</dbReference>
<dbReference type="GO" id="GO:0016301">
    <property type="term" value="F:kinase activity"/>
    <property type="evidence" value="ECO:0007669"/>
    <property type="project" value="UniProtKB-KW"/>
</dbReference>
<dbReference type="SUPFAM" id="SSF55874">
    <property type="entry name" value="ATPase domain of HSP90 chaperone/DNA topoisomerase II/histidine kinase"/>
    <property type="match status" value="1"/>
</dbReference>
<dbReference type="PROSITE" id="PS50109">
    <property type="entry name" value="HIS_KIN"/>
    <property type="match status" value="1"/>
</dbReference>
<dbReference type="NCBIfam" id="TIGR00229">
    <property type="entry name" value="sensory_box"/>
    <property type="match status" value="3"/>
</dbReference>
<feature type="domain" description="PAS" evidence="8">
    <location>
        <begin position="282"/>
        <end position="354"/>
    </location>
</feature>
<gene>
    <name evidence="9" type="ORF">H8L32_26680</name>
</gene>
<evidence type="ECO:0000256" key="4">
    <source>
        <dbReference type="ARBA" id="ARBA00022679"/>
    </source>
</evidence>
<dbReference type="PANTHER" id="PTHR43711:SF1">
    <property type="entry name" value="HISTIDINE KINASE 1"/>
    <property type="match status" value="1"/>
</dbReference>
<proteinExistence type="predicted"/>
<sequence>MSQPSSTLSNGLLRHMIDHSRDAILVVDKQQMTVVDANQSACQMLSYAHTDLLGQALSYIECSLQDVFFWEGLHGDAMETQSIVAESEWLTSSGISFPVEKSVSVFSEQGQDYYVIHAEDITHRRQVAEGQVHLVAQLQSSLDATAEGILSVDLQGNIINLNQRFSAMWHLPDDLLASRDETRIFAHLKAALQDADSFFLNLQTVRDDPNLETEDLMTLKDGRFFVCVSKPEFLRDRRVGRVYSLRDITQMKEAERSLVAARDAAQQASKEKSRMVEALLISESRLRRLVNSSLIGIMQGNLNGRLTEANDVLLQLVGVTRSEFIDSGMNWLDKASQDSHASHDKALQEVRLHGQAKPYEGEVLRKDGARIPVMVGLAQLEGSFEEWVGFVLDLTEQRKADRIKSEFISVVSHELRTPLTSIRGALGLLENGVAGDLSPKVMQLIKVAHKNCQRLGVLVNDILDMEKLASGKMVINIERFDLVAATRQAIEANAAYAQTLQVRYRIMAHPEQAWAMGDSVRVMQVFANLLSNAAKFSPTGDEVEIHISETSGSYKVEVHDKGPGIPPAFREQIFKKFAQADGTNTRQQGGTGLGLNITKTFVEKMGGEIGFETEAGKGTVFWFTLLAGVKRRDDRVG</sequence>
<dbReference type="SMART" id="SM00387">
    <property type="entry name" value="HATPase_c"/>
    <property type="match status" value="1"/>
</dbReference>
<evidence type="ECO:0000313" key="10">
    <source>
        <dbReference type="Proteomes" id="UP000650424"/>
    </source>
</evidence>
<dbReference type="CDD" id="cd00082">
    <property type="entry name" value="HisKA"/>
    <property type="match status" value="1"/>
</dbReference>
<dbReference type="Pfam" id="PF13188">
    <property type="entry name" value="PAS_8"/>
    <property type="match status" value="2"/>
</dbReference>
<dbReference type="Pfam" id="PF02518">
    <property type="entry name" value="HATPase_c"/>
    <property type="match status" value="1"/>
</dbReference>
<dbReference type="CDD" id="cd00130">
    <property type="entry name" value="PAS"/>
    <property type="match status" value="2"/>
</dbReference>
<dbReference type="CDD" id="cd16922">
    <property type="entry name" value="HATPase_EvgS-ArcB-TorS-like"/>
    <property type="match status" value="1"/>
</dbReference>
<dbReference type="EC" id="2.7.13.3" evidence="2"/>
<protein>
    <recommendedName>
        <fullName evidence="2">histidine kinase</fullName>
        <ecNumber evidence="2">2.7.13.3</ecNumber>
    </recommendedName>
</protein>
<dbReference type="Pfam" id="PF00512">
    <property type="entry name" value="HisKA"/>
    <property type="match status" value="1"/>
</dbReference>
<dbReference type="InterPro" id="IPR035965">
    <property type="entry name" value="PAS-like_dom_sf"/>
</dbReference>
<dbReference type="PRINTS" id="PR00344">
    <property type="entry name" value="BCTRLSENSOR"/>
</dbReference>
<dbReference type="InterPro" id="IPR036890">
    <property type="entry name" value="HATPase_C_sf"/>
</dbReference>
<keyword evidence="10" id="KW-1185">Reference proteome</keyword>
<dbReference type="PANTHER" id="PTHR43711">
    <property type="entry name" value="TWO-COMPONENT HISTIDINE KINASE"/>
    <property type="match status" value="1"/>
</dbReference>
<dbReference type="SMART" id="SM00388">
    <property type="entry name" value="HisKA"/>
    <property type="match status" value="1"/>
</dbReference>
<dbReference type="InterPro" id="IPR050736">
    <property type="entry name" value="Sensor_HK_Regulatory"/>
</dbReference>
<dbReference type="SUPFAM" id="SSF55785">
    <property type="entry name" value="PYP-like sensor domain (PAS domain)"/>
    <property type="match status" value="3"/>
</dbReference>
<dbReference type="Gene3D" id="3.30.450.20">
    <property type="entry name" value="PAS domain"/>
    <property type="match status" value="3"/>
</dbReference>
<accession>A0ABR6ZYX2</accession>
<dbReference type="EMBL" id="JACOGF010000025">
    <property type="protein sequence ID" value="MBC3921077.1"/>
    <property type="molecule type" value="Genomic_DNA"/>
</dbReference>
<evidence type="ECO:0000256" key="6">
    <source>
        <dbReference type="ARBA" id="ARBA00023012"/>
    </source>
</evidence>
<dbReference type="RefSeq" id="WP_186950913.1">
    <property type="nucleotide sequence ID" value="NZ_JACOGF010000025.1"/>
</dbReference>
<dbReference type="InterPro" id="IPR036097">
    <property type="entry name" value="HisK_dim/P_sf"/>
</dbReference>
<evidence type="ECO:0000259" key="8">
    <source>
        <dbReference type="PROSITE" id="PS50112"/>
    </source>
</evidence>
<keyword evidence="6" id="KW-0902">Two-component regulatory system</keyword>
<comment type="catalytic activity">
    <reaction evidence="1">
        <text>ATP + protein L-histidine = ADP + protein N-phospho-L-histidine.</text>
        <dbReference type="EC" id="2.7.13.3"/>
    </reaction>
</comment>
<evidence type="ECO:0000256" key="5">
    <source>
        <dbReference type="ARBA" id="ARBA00022777"/>
    </source>
</evidence>
<evidence type="ECO:0000256" key="2">
    <source>
        <dbReference type="ARBA" id="ARBA00012438"/>
    </source>
</evidence>
<keyword evidence="3" id="KW-0597">Phosphoprotein</keyword>
<name>A0ABR6ZYX2_9BURK</name>
<evidence type="ECO:0000313" key="9">
    <source>
        <dbReference type="EMBL" id="MBC3921077.1"/>
    </source>
</evidence>
<keyword evidence="4" id="KW-0808">Transferase</keyword>
<dbReference type="Proteomes" id="UP000650424">
    <property type="component" value="Unassembled WGS sequence"/>
</dbReference>
<evidence type="ECO:0000256" key="3">
    <source>
        <dbReference type="ARBA" id="ARBA00022553"/>
    </source>
</evidence>
<organism evidence="9 10">
    <name type="scientific">Undibacterium hunanense</name>
    <dbReference type="NCBI Taxonomy" id="2762292"/>
    <lineage>
        <taxon>Bacteria</taxon>
        <taxon>Pseudomonadati</taxon>
        <taxon>Pseudomonadota</taxon>
        <taxon>Betaproteobacteria</taxon>
        <taxon>Burkholderiales</taxon>
        <taxon>Oxalobacteraceae</taxon>
        <taxon>Undibacterium</taxon>
    </lineage>
</organism>
<dbReference type="InterPro" id="IPR003661">
    <property type="entry name" value="HisK_dim/P_dom"/>
</dbReference>
<dbReference type="InterPro" id="IPR000014">
    <property type="entry name" value="PAS"/>
</dbReference>
<evidence type="ECO:0000259" key="7">
    <source>
        <dbReference type="PROSITE" id="PS50109"/>
    </source>
</evidence>
<dbReference type="InterPro" id="IPR004358">
    <property type="entry name" value="Sig_transdc_His_kin-like_C"/>
</dbReference>
<feature type="domain" description="PAS" evidence="8">
    <location>
        <begin position="9"/>
        <end position="57"/>
    </location>
</feature>
<dbReference type="InterPro" id="IPR003594">
    <property type="entry name" value="HATPase_dom"/>
</dbReference>
<dbReference type="Gene3D" id="1.10.287.130">
    <property type="match status" value="1"/>
</dbReference>
<dbReference type="SUPFAM" id="SSF47384">
    <property type="entry name" value="Homodimeric domain of signal transducing histidine kinase"/>
    <property type="match status" value="1"/>
</dbReference>
<comment type="caution">
    <text evidence="9">The sequence shown here is derived from an EMBL/GenBank/DDBJ whole genome shotgun (WGS) entry which is preliminary data.</text>
</comment>
<dbReference type="PROSITE" id="PS50112">
    <property type="entry name" value="PAS"/>
    <property type="match status" value="2"/>
</dbReference>
<dbReference type="Gene3D" id="3.30.565.10">
    <property type="entry name" value="Histidine kinase-like ATPase, C-terminal domain"/>
    <property type="match status" value="1"/>
</dbReference>